<dbReference type="EMBL" id="HBHW01035188">
    <property type="protein sequence ID" value="CAE0058960.1"/>
    <property type="molecule type" value="Transcribed_RNA"/>
</dbReference>
<feature type="region of interest" description="Disordered" evidence="1">
    <location>
        <begin position="1"/>
        <end position="51"/>
    </location>
</feature>
<evidence type="ECO:0000259" key="2">
    <source>
        <dbReference type="PROSITE" id="PS50888"/>
    </source>
</evidence>
<sequence>MVSPSGGRDSKSTGTNAADEDSPEKGTMDQEEAQKSARRSNQRRHTHNSREKLNVKFKELSRFVAPNVSQSGSSSSTKTHKSKIISDAIQMYNNLVKKREALETELVFSSLEKLEEWLTKIVEKKREDLYEILEDIVRVFCVKQEWILGEVWAPEMTDEKVVLKRVKCVKNPCCDRDETLFIEEFIDHGNVHQYEPPTGPQGRAFQTLRPEWLSDLNDPTIFPAGETARESGITTACSLPVKSEICNPPILAVVMFYSREAMPFDSAKLSLAEEVFKSAVSCYETRHMFAQSNMAEQTQPQEDNTNP</sequence>
<dbReference type="InterPro" id="IPR029016">
    <property type="entry name" value="GAF-like_dom_sf"/>
</dbReference>
<feature type="compositionally biased region" description="Basic residues" evidence="1">
    <location>
        <begin position="36"/>
        <end position="47"/>
    </location>
</feature>
<protein>
    <recommendedName>
        <fullName evidence="2">BHLH domain-containing protein</fullName>
    </recommendedName>
</protein>
<feature type="compositionally biased region" description="Basic and acidic residues" evidence="1">
    <location>
        <begin position="23"/>
        <end position="35"/>
    </location>
</feature>
<dbReference type="GO" id="GO:0046983">
    <property type="term" value="F:protein dimerization activity"/>
    <property type="evidence" value="ECO:0007669"/>
    <property type="project" value="InterPro"/>
</dbReference>
<dbReference type="InterPro" id="IPR036638">
    <property type="entry name" value="HLH_DNA-bd_sf"/>
</dbReference>
<dbReference type="PROSITE" id="PS50888">
    <property type="entry name" value="BHLH"/>
    <property type="match status" value="1"/>
</dbReference>
<accession>A0A7S3A1S6</accession>
<dbReference type="SUPFAM" id="SSF47459">
    <property type="entry name" value="HLH, helix-loop-helix DNA-binding domain"/>
    <property type="match status" value="1"/>
</dbReference>
<dbReference type="InterPro" id="IPR011598">
    <property type="entry name" value="bHLH_dom"/>
</dbReference>
<dbReference type="Gene3D" id="3.30.450.40">
    <property type="match status" value="1"/>
</dbReference>
<evidence type="ECO:0000256" key="1">
    <source>
        <dbReference type="SAM" id="MobiDB-lite"/>
    </source>
</evidence>
<dbReference type="AlphaFoldDB" id="A0A7S3A1S6"/>
<organism evidence="3">
    <name type="scientific">Rhodosorus marinus</name>
    <dbReference type="NCBI Taxonomy" id="101924"/>
    <lineage>
        <taxon>Eukaryota</taxon>
        <taxon>Rhodophyta</taxon>
        <taxon>Stylonematophyceae</taxon>
        <taxon>Stylonematales</taxon>
        <taxon>Stylonemataceae</taxon>
        <taxon>Rhodosorus</taxon>
    </lineage>
</organism>
<evidence type="ECO:0000313" key="3">
    <source>
        <dbReference type="EMBL" id="CAE0058960.1"/>
    </source>
</evidence>
<proteinExistence type="predicted"/>
<feature type="domain" description="BHLH" evidence="2">
    <location>
        <begin position="37"/>
        <end position="95"/>
    </location>
</feature>
<name>A0A7S3A1S6_9RHOD</name>
<gene>
    <name evidence="3" type="ORF">RMAR00112_LOCUS27025</name>
</gene>
<reference evidence="3" key="1">
    <citation type="submission" date="2021-01" db="EMBL/GenBank/DDBJ databases">
        <authorList>
            <person name="Corre E."/>
            <person name="Pelletier E."/>
            <person name="Niang G."/>
            <person name="Scheremetjew M."/>
            <person name="Finn R."/>
            <person name="Kale V."/>
            <person name="Holt S."/>
            <person name="Cochrane G."/>
            <person name="Meng A."/>
            <person name="Brown T."/>
            <person name="Cohen L."/>
        </authorList>
    </citation>
    <scope>NUCLEOTIDE SEQUENCE</scope>
    <source>
        <strain evidence="3">CCMP 769</strain>
    </source>
</reference>